<evidence type="ECO:0000256" key="1">
    <source>
        <dbReference type="ARBA" id="ARBA00004417"/>
    </source>
</evidence>
<evidence type="ECO:0000256" key="8">
    <source>
        <dbReference type="ARBA" id="ARBA00024722"/>
    </source>
</evidence>
<dbReference type="InterPro" id="IPR027417">
    <property type="entry name" value="P-loop_NTPase"/>
</dbReference>
<dbReference type="GO" id="GO:0005886">
    <property type="term" value="C:plasma membrane"/>
    <property type="evidence" value="ECO:0007669"/>
    <property type="project" value="UniProtKB-SubCell"/>
</dbReference>
<dbReference type="Proteomes" id="UP000184096">
    <property type="component" value="Chromosome I"/>
</dbReference>
<dbReference type="GO" id="GO:0015833">
    <property type="term" value="P:peptide transport"/>
    <property type="evidence" value="ECO:0007669"/>
    <property type="project" value="InterPro"/>
</dbReference>
<evidence type="ECO:0000313" key="10">
    <source>
        <dbReference type="EMBL" id="SHN72984.1"/>
    </source>
</evidence>
<evidence type="ECO:0000256" key="4">
    <source>
        <dbReference type="ARBA" id="ARBA00022475"/>
    </source>
</evidence>
<dbReference type="InterPro" id="IPR003593">
    <property type="entry name" value="AAA+_ATPase"/>
</dbReference>
<dbReference type="PROSITE" id="PS50893">
    <property type="entry name" value="ABC_TRANSPORTER_2"/>
    <property type="match status" value="2"/>
</dbReference>
<protein>
    <submittedName>
        <fullName evidence="10">Peptide/nickel transport system ATP-binding protein</fullName>
    </submittedName>
</protein>
<dbReference type="GO" id="GO:0016887">
    <property type="term" value="F:ATP hydrolysis activity"/>
    <property type="evidence" value="ECO:0007669"/>
    <property type="project" value="InterPro"/>
</dbReference>
<keyword evidence="4" id="KW-1003">Cell membrane</keyword>
<evidence type="ECO:0000259" key="9">
    <source>
        <dbReference type="PROSITE" id="PS50893"/>
    </source>
</evidence>
<dbReference type="SMART" id="SM00382">
    <property type="entry name" value="AAA"/>
    <property type="match status" value="2"/>
</dbReference>
<comment type="function">
    <text evidence="8">Involved in beta-(1--&gt;2)glucan export. Transmembrane domains (TMD) form a pore in the inner membrane and the ATP-binding domain (NBD) is responsible for energy generation.</text>
</comment>
<evidence type="ECO:0000256" key="2">
    <source>
        <dbReference type="ARBA" id="ARBA00005417"/>
    </source>
</evidence>
<keyword evidence="11" id="KW-1185">Reference proteome</keyword>
<feature type="domain" description="ABC transporter" evidence="9">
    <location>
        <begin position="6"/>
        <end position="256"/>
    </location>
</feature>
<dbReference type="FunFam" id="3.40.50.300:FF:000016">
    <property type="entry name" value="Oligopeptide ABC transporter ATP-binding component"/>
    <property type="match status" value="1"/>
</dbReference>
<comment type="subcellular location">
    <subcellularLocation>
        <location evidence="1">Cell inner membrane</location>
        <topology evidence="1">Peripheral membrane protein</topology>
    </subcellularLocation>
</comment>
<dbReference type="InterPro" id="IPR017871">
    <property type="entry name" value="ABC_transporter-like_CS"/>
</dbReference>
<evidence type="ECO:0000256" key="7">
    <source>
        <dbReference type="ARBA" id="ARBA00023136"/>
    </source>
</evidence>
<dbReference type="PROSITE" id="PS00211">
    <property type="entry name" value="ABC_TRANSPORTER_1"/>
    <property type="match status" value="2"/>
</dbReference>
<keyword evidence="5" id="KW-0547">Nucleotide-binding</keyword>
<dbReference type="EMBL" id="LT670849">
    <property type="protein sequence ID" value="SHN72984.1"/>
    <property type="molecule type" value="Genomic_DNA"/>
</dbReference>
<dbReference type="CDD" id="cd03257">
    <property type="entry name" value="ABC_NikE_OppD_transporters"/>
    <property type="match status" value="2"/>
</dbReference>
<proteinExistence type="inferred from homology"/>
<name>A0A1M7TQG2_9BRAD</name>
<organism evidence="10 11">
    <name type="scientific">Bradyrhizobium erythrophlei</name>
    <dbReference type="NCBI Taxonomy" id="1437360"/>
    <lineage>
        <taxon>Bacteria</taxon>
        <taxon>Pseudomonadati</taxon>
        <taxon>Pseudomonadota</taxon>
        <taxon>Alphaproteobacteria</taxon>
        <taxon>Hyphomicrobiales</taxon>
        <taxon>Nitrobacteraceae</taxon>
        <taxon>Bradyrhizobium</taxon>
    </lineage>
</organism>
<dbReference type="InterPro" id="IPR003439">
    <property type="entry name" value="ABC_transporter-like_ATP-bd"/>
</dbReference>
<dbReference type="Pfam" id="PF08352">
    <property type="entry name" value="oligo_HPY"/>
    <property type="match status" value="2"/>
</dbReference>
<dbReference type="GO" id="GO:0055085">
    <property type="term" value="P:transmembrane transport"/>
    <property type="evidence" value="ECO:0007669"/>
    <property type="project" value="UniProtKB-ARBA"/>
</dbReference>
<dbReference type="RefSeq" id="WP_072818046.1">
    <property type="nucleotide sequence ID" value="NZ_LT670849.1"/>
</dbReference>
<dbReference type="PANTHER" id="PTHR43297">
    <property type="entry name" value="OLIGOPEPTIDE TRANSPORT ATP-BINDING PROTEIN APPD"/>
    <property type="match status" value="1"/>
</dbReference>
<feature type="domain" description="ABC transporter" evidence="9">
    <location>
        <begin position="299"/>
        <end position="542"/>
    </location>
</feature>
<keyword evidence="6 10" id="KW-0067">ATP-binding</keyword>
<accession>A0A1M7TQG2</accession>
<dbReference type="Gene3D" id="3.40.50.300">
    <property type="entry name" value="P-loop containing nucleotide triphosphate hydrolases"/>
    <property type="match status" value="2"/>
</dbReference>
<reference evidence="11" key="1">
    <citation type="submission" date="2016-11" db="EMBL/GenBank/DDBJ databases">
        <authorList>
            <person name="Varghese N."/>
            <person name="Submissions S."/>
        </authorList>
    </citation>
    <scope>NUCLEOTIDE SEQUENCE [LARGE SCALE GENOMIC DNA]</scope>
    <source>
        <strain evidence="11">GAS401</strain>
    </source>
</reference>
<dbReference type="GO" id="GO:0005524">
    <property type="term" value="F:ATP binding"/>
    <property type="evidence" value="ECO:0007669"/>
    <property type="project" value="UniProtKB-KW"/>
</dbReference>
<dbReference type="PANTHER" id="PTHR43297:SF2">
    <property type="entry name" value="DIPEPTIDE TRANSPORT ATP-BINDING PROTEIN DPPD"/>
    <property type="match status" value="1"/>
</dbReference>
<dbReference type="Pfam" id="PF00005">
    <property type="entry name" value="ABC_tran"/>
    <property type="match status" value="2"/>
</dbReference>
<evidence type="ECO:0000313" key="11">
    <source>
        <dbReference type="Proteomes" id="UP000184096"/>
    </source>
</evidence>
<keyword evidence="7" id="KW-0472">Membrane</keyword>
<comment type="similarity">
    <text evidence="2">Belongs to the ABC transporter superfamily.</text>
</comment>
<sequence length="562" mass="61654">MTETLLRIEDLHVTFSTRQGLVEAVRGVTLSLEPGEMLGLVGESGSGKSVTGFATTRLLDAAGRVTKGQILYRGQDITRIPDSDFRALHGAAMSMIFQNPRAALNPIRAIGLQIADAILSHKRMSKEAAAEQALELLRAVQIRDPEKRMSAYPHELSGGMCQRVMIAIAISCNPMLLIADEPTTGLDVTTQKVVMDLLAGIAAERGMATILITHDLGLAAQYCRRVVVMEKGRLVEEAPPETLFHHPQHPYTKRLVAASPTASSRIEDLVTDEERSAYLAVLAACKPEPEPPPGTPPLLDVRNLTKRYDQGSPAVSNFSMTMKAGESVGLVGESGSGKTTTSRMICRLIDASEGDILFDGESIGHLPAREFHRSPHRKDIQIVFQDPNESLNPRFTAFDCIAHPLLRLSRMRPGDVLRQRVEECAVRVGLPVELLPRFPHQLSGGQKARVGIARAIACRPRLLVLDEPTAALDVSVQAVVLQLLDRLRREDHLALLFVSHDLNVVRMMCDKTIVLRNGSIVEAGESRNLFDNPQTEYTRALVEAVPHLRNERTPKVVEGQLT</sequence>
<dbReference type="InterPro" id="IPR050388">
    <property type="entry name" value="ABC_Ni/Peptide_Import"/>
</dbReference>
<dbReference type="SUPFAM" id="SSF52540">
    <property type="entry name" value="P-loop containing nucleoside triphosphate hydrolases"/>
    <property type="match status" value="2"/>
</dbReference>
<dbReference type="InterPro" id="IPR013563">
    <property type="entry name" value="Oligopep_ABC_C"/>
</dbReference>
<dbReference type="AlphaFoldDB" id="A0A1M7TQG2"/>
<evidence type="ECO:0000256" key="5">
    <source>
        <dbReference type="ARBA" id="ARBA00022741"/>
    </source>
</evidence>
<gene>
    <name evidence="10" type="ORF">SAMN05444170_2374</name>
</gene>
<keyword evidence="3" id="KW-0813">Transport</keyword>
<evidence type="ECO:0000256" key="3">
    <source>
        <dbReference type="ARBA" id="ARBA00022448"/>
    </source>
</evidence>
<evidence type="ECO:0000256" key="6">
    <source>
        <dbReference type="ARBA" id="ARBA00022840"/>
    </source>
</evidence>
<dbReference type="OrthoDB" id="9802264at2"/>